<protein>
    <recommendedName>
        <fullName evidence="3">Retrotransposon gag domain-containing protein</fullName>
    </recommendedName>
</protein>
<evidence type="ECO:0008006" key="3">
    <source>
        <dbReference type="Google" id="ProtNLM"/>
    </source>
</evidence>
<accession>A0A0H2QZ47</accession>
<dbReference type="AlphaFoldDB" id="A0A0H2QZ47"/>
<proteinExistence type="predicted"/>
<evidence type="ECO:0000313" key="2">
    <source>
        <dbReference type="Proteomes" id="UP000053477"/>
    </source>
</evidence>
<dbReference type="EMBL" id="KQ086471">
    <property type="protein sequence ID" value="KLO04654.1"/>
    <property type="molecule type" value="Genomic_DNA"/>
</dbReference>
<evidence type="ECO:0000313" key="1">
    <source>
        <dbReference type="EMBL" id="KLO04654.1"/>
    </source>
</evidence>
<reference evidence="1 2" key="1">
    <citation type="submission" date="2015-04" db="EMBL/GenBank/DDBJ databases">
        <title>Complete genome sequence of Schizopora paradoxa KUC8140, a cosmopolitan wood degrader in East Asia.</title>
        <authorList>
            <consortium name="DOE Joint Genome Institute"/>
            <person name="Min B."/>
            <person name="Park H."/>
            <person name="Jang Y."/>
            <person name="Kim J.-J."/>
            <person name="Kim K.H."/>
            <person name="Pangilinan J."/>
            <person name="Lipzen A."/>
            <person name="Riley R."/>
            <person name="Grigoriev I.V."/>
            <person name="Spatafora J.W."/>
            <person name="Choi I.-G."/>
        </authorList>
    </citation>
    <scope>NUCLEOTIDE SEQUENCE [LARGE SCALE GENOMIC DNA]</scope>
    <source>
        <strain evidence="1 2">KUC8140</strain>
    </source>
</reference>
<dbReference type="InParanoid" id="A0A0H2QZ47"/>
<gene>
    <name evidence="1" type="ORF">SCHPADRAFT_896865</name>
</gene>
<sequence length="244" mass="27713">MVEMSVLYNIKTNSQQKQMRIDLRVTQSEDVSEIQDDGSRGNRNIKKFASATFGGGKVSEHYRSDELTTCRRVLFFKLDIKLEPLQNFHHLKGEIQDVQTRYSVYKLKCPNTGGRIASPLFVFVYLLPCLIKQEKAFYDAFEAAFFPVAEAKASLITLESNSYHQHPSEGIDVYVDRFRELSKKAKLENSPALVVKFCRGLGSDLHRALSQSPQPPLPSNVEDWITQACALEHLQTVHKMICLG</sequence>
<dbReference type="Proteomes" id="UP000053477">
    <property type="component" value="Unassembled WGS sequence"/>
</dbReference>
<name>A0A0H2QZ47_9AGAM</name>
<organism evidence="1 2">
    <name type="scientific">Schizopora paradoxa</name>
    <dbReference type="NCBI Taxonomy" id="27342"/>
    <lineage>
        <taxon>Eukaryota</taxon>
        <taxon>Fungi</taxon>
        <taxon>Dikarya</taxon>
        <taxon>Basidiomycota</taxon>
        <taxon>Agaricomycotina</taxon>
        <taxon>Agaricomycetes</taxon>
        <taxon>Hymenochaetales</taxon>
        <taxon>Schizoporaceae</taxon>
        <taxon>Schizopora</taxon>
    </lineage>
</organism>
<keyword evidence="2" id="KW-1185">Reference proteome</keyword>